<dbReference type="PROSITE" id="PS00079">
    <property type="entry name" value="MULTICOPPER_OXIDASE1"/>
    <property type="match status" value="1"/>
</dbReference>
<evidence type="ECO:0000259" key="8">
    <source>
        <dbReference type="Pfam" id="PF07731"/>
    </source>
</evidence>
<evidence type="ECO:0000256" key="2">
    <source>
        <dbReference type="ARBA" id="ARBA00010609"/>
    </source>
</evidence>
<evidence type="ECO:0000256" key="6">
    <source>
        <dbReference type="ARBA" id="ARBA00023002"/>
    </source>
</evidence>
<evidence type="ECO:0000256" key="5">
    <source>
        <dbReference type="ARBA" id="ARBA00022737"/>
    </source>
</evidence>
<dbReference type="GO" id="GO:0016491">
    <property type="term" value="F:oxidoreductase activity"/>
    <property type="evidence" value="ECO:0007669"/>
    <property type="project" value="UniProtKB-KW"/>
</dbReference>
<dbReference type="Gene3D" id="2.60.40.420">
    <property type="entry name" value="Cupredoxins - blue copper proteins"/>
    <property type="match status" value="1"/>
</dbReference>
<comment type="subcellular location">
    <subcellularLocation>
        <location evidence="1">Secreted</location>
    </subcellularLocation>
</comment>
<dbReference type="InterPro" id="IPR008972">
    <property type="entry name" value="Cupredoxin"/>
</dbReference>
<name>A0AAW1VUL3_RUBAR</name>
<evidence type="ECO:0000256" key="4">
    <source>
        <dbReference type="ARBA" id="ARBA00022723"/>
    </source>
</evidence>
<evidence type="ECO:0000256" key="3">
    <source>
        <dbReference type="ARBA" id="ARBA00022525"/>
    </source>
</evidence>
<evidence type="ECO:0000256" key="7">
    <source>
        <dbReference type="ARBA" id="ARBA00023008"/>
    </source>
</evidence>
<dbReference type="Pfam" id="PF07731">
    <property type="entry name" value="Cu-oxidase_2"/>
    <property type="match status" value="1"/>
</dbReference>
<feature type="domain" description="Plastocyanin-like" evidence="8">
    <location>
        <begin position="1"/>
        <end position="81"/>
    </location>
</feature>
<comment type="caution">
    <text evidence="9">The sequence shown here is derived from an EMBL/GenBank/DDBJ whole genome shotgun (WGS) entry which is preliminary data.</text>
</comment>
<dbReference type="InterPro" id="IPR045087">
    <property type="entry name" value="Cu-oxidase_fam"/>
</dbReference>
<keyword evidence="10" id="KW-1185">Reference proteome</keyword>
<keyword evidence="7" id="KW-0186">Copper</keyword>
<dbReference type="GO" id="GO:0005576">
    <property type="term" value="C:extracellular region"/>
    <property type="evidence" value="ECO:0007669"/>
    <property type="project" value="UniProtKB-SubCell"/>
</dbReference>
<accession>A0AAW1VUL3</accession>
<dbReference type="InterPro" id="IPR033138">
    <property type="entry name" value="Cu_oxidase_CS"/>
</dbReference>
<dbReference type="EMBL" id="JBEDUW010000007">
    <property type="protein sequence ID" value="KAK9911656.1"/>
    <property type="molecule type" value="Genomic_DNA"/>
</dbReference>
<dbReference type="PANTHER" id="PTHR11709">
    <property type="entry name" value="MULTI-COPPER OXIDASE"/>
    <property type="match status" value="1"/>
</dbReference>
<dbReference type="PANTHER" id="PTHR11709:SF261">
    <property type="entry name" value="LACCASE"/>
    <property type="match status" value="1"/>
</dbReference>
<evidence type="ECO:0000256" key="1">
    <source>
        <dbReference type="ARBA" id="ARBA00004613"/>
    </source>
</evidence>
<gene>
    <name evidence="9" type="ORF">M0R45_035552</name>
</gene>
<dbReference type="InterPro" id="IPR002355">
    <property type="entry name" value="Cu_oxidase_Cu_BS"/>
</dbReference>
<dbReference type="SUPFAM" id="SSF49503">
    <property type="entry name" value="Cupredoxins"/>
    <property type="match status" value="1"/>
</dbReference>
<keyword evidence="5" id="KW-0677">Repeat</keyword>
<evidence type="ECO:0000313" key="10">
    <source>
        <dbReference type="Proteomes" id="UP001457282"/>
    </source>
</evidence>
<keyword evidence="4" id="KW-0479">Metal-binding</keyword>
<reference evidence="9 10" key="1">
    <citation type="journal article" date="2023" name="G3 (Bethesda)">
        <title>A chromosome-length genome assembly and annotation of blackberry (Rubus argutus, cv. 'Hillquist').</title>
        <authorList>
            <person name="Bruna T."/>
            <person name="Aryal R."/>
            <person name="Dudchenko O."/>
            <person name="Sargent D.J."/>
            <person name="Mead D."/>
            <person name="Buti M."/>
            <person name="Cavallini A."/>
            <person name="Hytonen T."/>
            <person name="Andres J."/>
            <person name="Pham M."/>
            <person name="Weisz D."/>
            <person name="Mascagni F."/>
            <person name="Usai G."/>
            <person name="Natali L."/>
            <person name="Bassil N."/>
            <person name="Fernandez G.E."/>
            <person name="Lomsadze A."/>
            <person name="Armour M."/>
            <person name="Olukolu B."/>
            <person name="Poorten T."/>
            <person name="Britton C."/>
            <person name="Davik J."/>
            <person name="Ashrafi H."/>
            <person name="Aiden E.L."/>
            <person name="Borodovsky M."/>
            <person name="Worthington M."/>
        </authorList>
    </citation>
    <scope>NUCLEOTIDE SEQUENCE [LARGE SCALE GENOMIC DNA]</scope>
    <source>
        <strain evidence="9">PI 553951</strain>
    </source>
</reference>
<dbReference type="GO" id="GO:0005507">
    <property type="term" value="F:copper ion binding"/>
    <property type="evidence" value="ECO:0007669"/>
    <property type="project" value="InterPro"/>
</dbReference>
<dbReference type="InterPro" id="IPR011706">
    <property type="entry name" value="Cu-oxidase_C"/>
</dbReference>
<dbReference type="PROSITE" id="PS00080">
    <property type="entry name" value="MULTICOPPER_OXIDASE2"/>
    <property type="match status" value="1"/>
</dbReference>
<comment type="similarity">
    <text evidence="2">Belongs to the multicopper oxidase family.</text>
</comment>
<protein>
    <recommendedName>
        <fullName evidence="8">Plastocyanin-like domain-containing protein</fullName>
    </recommendedName>
</protein>
<organism evidence="9 10">
    <name type="scientific">Rubus argutus</name>
    <name type="common">Southern blackberry</name>
    <dbReference type="NCBI Taxonomy" id="59490"/>
    <lineage>
        <taxon>Eukaryota</taxon>
        <taxon>Viridiplantae</taxon>
        <taxon>Streptophyta</taxon>
        <taxon>Embryophyta</taxon>
        <taxon>Tracheophyta</taxon>
        <taxon>Spermatophyta</taxon>
        <taxon>Magnoliopsida</taxon>
        <taxon>eudicotyledons</taxon>
        <taxon>Gunneridae</taxon>
        <taxon>Pentapetalae</taxon>
        <taxon>rosids</taxon>
        <taxon>fabids</taxon>
        <taxon>Rosales</taxon>
        <taxon>Rosaceae</taxon>
        <taxon>Rosoideae</taxon>
        <taxon>Rosoideae incertae sedis</taxon>
        <taxon>Rubus</taxon>
    </lineage>
</organism>
<sequence length="146" mass="16727">MHLHGYSFYVVGQGFGIYDNVTDPKGFNLVDPPEVTTFGVPKNGWLAIRFTANNPGVWFWHCHMDRHLTWGMEAAFVVKNGGTTETSIRQPPAYMPPCMVPLDSGIQNFHESIKRKWSTHNLVDKRTYHYIEGLRPALNCVTQYQK</sequence>
<keyword evidence="3" id="KW-0964">Secreted</keyword>
<keyword evidence="6" id="KW-0560">Oxidoreductase</keyword>
<evidence type="ECO:0000313" key="9">
    <source>
        <dbReference type="EMBL" id="KAK9911656.1"/>
    </source>
</evidence>
<proteinExistence type="inferred from homology"/>
<dbReference type="AlphaFoldDB" id="A0AAW1VUL3"/>
<dbReference type="Proteomes" id="UP001457282">
    <property type="component" value="Unassembled WGS sequence"/>
</dbReference>